<dbReference type="EMBL" id="LOTQ01000014">
    <property type="protein sequence ID" value="KVA09994.1"/>
    <property type="molecule type" value="Genomic_DNA"/>
</dbReference>
<organism evidence="1 2">
    <name type="scientific">Burkholderia latens</name>
    <dbReference type="NCBI Taxonomy" id="488446"/>
    <lineage>
        <taxon>Bacteria</taxon>
        <taxon>Pseudomonadati</taxon>
        <taxon>Pseudomonadota</taxon>
        <taxon>Betaproteobacteria</taxon>
        <taxon>Burkholderiales</taxon>
        <taxon>Burkholderiaceae</taxon>
        <taxon>Burkholderia</taxon>
        <taxon>Burkholderia cepacia complex</taxon>
    </lineage>
</organism>
<dbReference type="AlphaFoldDB" id="A0AAP1GB74"/>
<sequence length="69" mass="7772">MRWRATHALRTPPSGTPERHDFTYWLHRTGGAAMPPQLPFRVALRIARTPLPCFARPPACISSAAPPRR</sequence>
<evidence type="ECO:0000313" key="2">
    <source>
        <dbReference type="Proteomes" id="UP000056450"/>
    </source>
</evidence>
<gene>
    <name evidence="1" type="ORF">WI41_12765</name>
</gene>
<reference evidence="1 2" key="1">
    <citation type="submission" date="2015-11" db="EMBL/GenBank/DDBJ databases">
        <title>Expanding the genomic diversity of Burkholderia species for the development of highly accurate diagnostics.</title>
        <authorList>
            <person name="Sahl J."/>
            <person name="Keim P."/>
            <person name="Wagner D."/>
        </authorList>
    </citation>
    <scope>NUCLEOTIDE SEQUENCE [LARGE SCALE GENOMIC DNA]</scope>
    <source>
        <strain evidence="1 2">RF32-BP12</strain>
    </source>
</reference>
<accession>A0AAP1GB74</accession>
<comment type="caution">
    <text evidence="1">The sequence shown here is derived from an EMBL/GenBank/DDBJ whole genome shotgun (WGS) entry which is preliminary data.</text>
</comment>
<name>A0AAP1GB74_9BURK</name>
<evidence type="ECO:0000313" key="1">
    <source>
        <dbReference type="EMBL" id="KVA09994.1"/>
    </source>
</evidence>
<proteinExistence type="predicted"/>
<dbReference type="Proteomes" id="UP000056450">
    <property type="component" value="Unassembled WGS sequence"/>
</dbReference>
<protein>
    <submittedName>
        <fullName evidence="1">Uncharacterized protein</fullName>
    </submittedName>
</protein>